<keyword evidence="4" id="KW-1185">Reference proteome</keyword>
<name>G7ZWV9_MEDTR</name>
<proteinExistence type="predicted"/>
<dbReference type="Proteomes" id="UP000002051">
    <property type="component" value="Chromosome 3"/>
</dbReference>
<dbReference type="EnsemblPlants" id="AES72360">
    <property type="protein sequence ID" value="AES72360"/>
    <property type="gene ID" value="MTR_3g089460"/>
</dbReference>
<protein>
    <recommendedName>
        <fullName evidence="1">DUF8040 domain-containing protein</fullName>
    </recommendedName>
</protein>
<reference evidence="2 4" key="2">
    <citation type="journal article" date="2014" name="BMC Genomics">
        <title>An improved genome release (version Mt4.0) for the model legume Medicago truncatula.</title>
        <authorList>
            <person name="Tang H."/>
            <person name="Krishnakumar V."/>
            <person name="Bidwell S."/>
            <person name="Rosen B."/>
            <person name="Chan A."/>
            <person name="Zhou S."/>
            <person name="Gentzbittel L."/>
            <person name="Childs K.L."/>
            <person name="Yandell M."/>
            <person name="Gundlach H."/>
            <person name="Mayer K.F."/>
            <person name="Schwartz D.C."/>
            <person name="Town C.D."/>
        </authorList>
    </citation>
    <scope>GENOME REANNOTATION</scope>
    <source>
        <strain evidence="3 4">cv. Jemalong A17</strain>
    </source>
</reference>
<accession>G7ZWV9</accession>
<evidence type="ECO:0000259" key="1">
    <source>
        <dbReference type="Pfam" id="PF26138"/>
    </source>
</evidence>
<evidence type="ECO:0000313" key="3">
    <source>
        <dbReference type="EnsemblPlants" id="AES72360"/>
    </source>
</evidence>
<dbReference type="PaxDb" id="3880-AES72360"/>
<feature type="domain" description="DUF8040" evidence="1">
    <location>
        <begin position="1"/>
        <end position="57"/>
    </location>
</feature>
<sequence>MFQMKKHIFHKLCNELVEHDLKSFKYMGVEEIVAMFLVVVSHDVGNRIIQEIFQHSG</sequence>
<evidence type="ECO:0000313" key="4">
    <source>
        <dbReference type="Proteomes" id="UP000002051"/>
    </source>
</evidence>
<organism evidence="2 4">
    <name type="scientific">Medicago truncatula</name>
    <name type="common">Barrel medic</name>
    <name type="synonym">Medicago tribuloides</name>
    <dbReference type="NCBI Taxonomy" id="3880"/>
    <lineage>
        <taxon>Eukaryota</taxon>
        <taxon>Viridiplantae</taxon>
        <taxon>Streptophyta</taxon>
        <taxon>Embryophyta</taxon>
        <taxon>Tracheophyta</taxon>
        <taxon>Spermatophyta</taxon>
        <taxon>Magnoliopsida</taxon>
        <taxon>eudicotyledons</taxon>
        <taxon>Gunneridae</taxon>
        <taxon>Pentapetalae</taxon>
        <taxon>rosids</taxon>
        <taxon>fabids</taxon>
        <taxon>Fabales</taxon>
        <taxon>Fabaceae</taxon>
        <taxon>Papilionoideae</taxon>
        <taxon>50 kb inversion clade</taxon>
        <taxon>NPAAA clade</taxon>
        <taxon>Hologalegina</taxon>
        <taxon>IRL clade</taxon>
        <taxon>Trifolieae</taxon>
        <taxon>Medicago</taxon>
    </lineage>
</organism>
<dbReference type="InterPro" id="IPR058353">
    <property type="entry name" value="DUF8040"/>
</dbReference>
<reference evidence="3" key="3">
    <citation type="submission" date="2015-04" db="UniProtKB">
        <authorList>
            <consortium name="EnsemblPlants"/>
        </authorList>
    </citation>
    <scope>IDENTIFICATION</scope>
    <source>
        <strain evidence="3">cv. Jemalong A17</strain>
    </source>
</reference>
<dbReference type="HOGENOM" id="CLU_2999474_0_0_1"/>
<dbReference type="Pfam" id="PF26138">
    <property type="entry name" value="DUF8040"/>
    <property type="match status" value="1"/>
</dbReference>
<dbReference type="AlphaFoldDB" id="G7ZWV9"/>
<reference evidence="2 4" key="1">
    <citation type="journal article" date="2011" name="Nature">
        <title>The Medicago genome provides insight into the evolution of rhizobial symbioses.</title>
        <authorList>
            <person name="Young N.D."/>
            <person name="Debelle F."/>
            <person name="Oldroyd G.E."/>
            <person name="Geurts R."/>
            <person name="Cannon S.B."/>
            <person name="Udvardi M.K."/>
            <person name="Benedito V.A."/>
            <person name="Mayer K.F."/>
            <person name="Gouzy J."/>
            <person name="Schoof H."/>
            <person name="Van de Peer Y."/>
            <person name="Proost S."/>
            <person name="Cook D.R."/>
            <person name="Meyers B.C."/>
            <person name="Spannagl M."/>
            <person name="Cheung F."/>
            <person name="De Mita S."/>
            <person name="Krishnakumar V."/>
            <person name="Gundlach H."/>
            <person name="Zhou S."/>
            <person name="Mudge J."/>
            <person name="Bharti A.K."/>
            <person name="Murray J.D."/>
            <person name="Naoumkina M.A."/>
            <person name="Rosen B."/>
            <person name="Silverstein K.A."/>
            <person name="Tang H."/>
            <person name="Rombauts S."/>
            <person name="Zhao P.X."/>
            <person name="Zhou P."/>
            <person name="Barbe V."/>
            <person name="Bardou P."/>
            <person name="Bechner M."/>
            <person name="Bellec A."/>
            <person name="Berger A."/>
            <person name="Berges H."/>
            <person name="Bidwell S."/>
            <person name="Bisseling T."/>
            <person name="Choisne N."/>
            <person name="Couloux A."/>
            <person name="Denny R."/>
            <person name="Deshpande S."/>
            <person name="Dai X."/>
            <person name="Doyle J.J."/>
            <person name="Dudez A.M."/>
            <person name="Farmer A.D."/>
            <person name="Fouteau S."/>
            <person name="Franken C."/>
            <person name="Gibelin C."/>
            <person name="Gish J."/>
            <person name="Goldstein S."/>
            <person name="Gonzalez A.J."/>
            <person name="Green P.J."/>
            <person name="Hallab A."/>
            <person name="Hartog M."/>
            <person name="Hua A."/>
            <person name="Humphray S.J."/>
            <person name="Jeong D.H."/>
            <person name="Jing Y."/>
            <person name="Jocker A."/>
            <person name="Kenton S.M."/>
            <person name="Kim D.J."/>
            <person name="Klee K."/>
            <person name="Lai H."/>
            <person name="Lang C."/>
            <person name="Lin S."/>
            <person name="Macmil S.L."/>
            <person name="Magdelenat G."/>
            <person name="Matthews L."/>
            <person name="McCorrison J."/>
            <person name="Monaghan E.L."/>
            <person name="Mun J.H."/>
            <person name="Najar F.Z."/>
            <person name="Nicholson C."/>
            <person name="Noirot C."/>
            <person name="O'Bleness M."/>
            <person name="Paule C.R."/>
            <person name="Poulain J."/>
            <person name="Prion F."/>
            <person name="Qin B."/>
            <person name="Qu C."/>
            <person name="Retzel E.F."/>
            <person name="Riddle C."/>
            <person name="Sallet E."/>
            <person name="Samain S."/>
            <person name="Samson N."/>
            <person name="Sanders I."/>
            <person name="Saurat O."/>
            <person name="Scarpelli C."/>
            <person name="Schiex T."/>
            <person name="Segurens B."/>
            <person name="Severin A.J."/>
            <person name="Sherrier D.J."/>
            <person name="Shi R."/>
            <person name="Sims S."/>
            <person name="Singer S.R."/>
            <person name="Sinharoy S."/>
            <person name="Sterck L."/>
            <person name="Viollet A."/>
            <person name="Wang B.B."/>
            <person name="Wang K."/>
            <person name="Wang M."/>
            <person name="Wang X."/>
            <person name="Warfsmann J."/>
            <person name="Weissenbach J."/>
            <person name="White D.D."/>
            <person name="White J.D."/>
            <person name="Wiley G.B."/>
            <person name="Wincker P."/>
            <person name="Xing Y."/>
            <person name="Yang L."/>
            <person name="Yao Z."/>
            <person name="Ying F."/>
            <person name="Zhai J."/>
            <person name="Zhou L."/>
            <person name="Zuber A."/>
            <person name="Denarie J."/>
            <person name="Dixon R.A."/>
            <person name="May G.D."/>
            <person name="Schwartz D.C."/>
            <person name="Rogers J."/>
            <person name="Quetier F."/>
            <person name="Town C.D."/>
            <person name="Roe B.A."/>
        </authorList>
    </citation>
    <scope>NUCLEOTIDE SEQUENCE [LARGE SCALE GENOMIC DNA]</scope>
    <source>
        <strain evidence="2">A17</strain>
        <strain evidence="3 4">cv. Jemalong A17</strain>
    </source>
</reference>
<dbReference type="EMBL" id="CM001219">
    <property type="protein sequence ID" value="AES72360.1"/>
    <property type="molecule type" value="Genomic_DNA"/>
</dbReference>
<evidence type="ECO:0000313" key="2">
    <source>
        <dbReference type="EMBL" id="AES72360.1"/>
    </source>
</evidence>
<gene>
    <name evidence="2" type="ordered locus">MTR_3g089460</name>
</gene>